<reference evidence="3 4" key="1">
    <citation type="submission" date="2006-11" db="EMBL/GenBank/DDBJ databases">
        <authorList>
            <person name="Giovannoni S."/>
            <person name="Vergin K."/>
            <person name="Ferriera S."/>
            <person name="Johnson J."/>
            <person name="Kravitz S."/>
            <person name="Beeson K."/>
            <person name="Sutton G."/>
            <person name="Rogers Y.-H."/>
            <person name="Friedman R."/>
            <person name="Frazier M."/>
            <person name="Venter J.C."/>
        </authorList>
    </citation>
    <scope>NUCLEOTIDE SEQUENCE [LARGE SCALE GENOMIC DNA]</scope>
    <source>
        <strain evidence="3 4">HTCC2181</strain>
    </source>
</reference>
<keyword evidence="1" id="KW-0812">Transmembrane</keyword>
<keyword evidence="4" id="KW-1185">Reference proteome</keyword>
<dbReference type="PANTHER" id="PTHR44086">
    <property type="entry name" value="THIOSULFATE SULFURTRANSFERASE RDL2, MITOCHONDRIAL-RELATED"/>
    <property type="match status" value="1"/>
</dbReference>
<sequence length="140" mass="15396">MELDLEFFTNNVALVFLIIVSGALLLFPKILGANQKVISAKDSVILMNQENIIIIDVRSSEEFAKGKIANAINIPLDKLAENIGKLKKHQKKQLLFYCQKGIRSSQAVKLATKLGLEQCSSVDGGVDAWLKESLPMVLKA</sequence>
<dbReference type="Pfam" id="PF00581">
    <property type="entry name" value="Rhodanese"/>
    <property type="match status" value="1"/>
</dbReference>
<feature type="domain" description="Rhodanese" evidence="2">
    <location>
        <begin position="48"/>
        <end position="138"/>
    </location>
</feature>
<protein>
    <submittedName>
        <fullName evidence="3">Rhodanese-like protein</fullName>
    </submittedName>
</protein>
<evidence type="ECO:0000256" key="1">
    <source>
        <dbReference type="SAM" id="Phobius"/>
    </source>
</evidence>
<dbReference type="InterPro" id="IPR036873">
    <property type="entry name" value="Rhodanese-like_dom_sf"/>
</dbReference>
<dbReference type="AlphaFoldDB" id="A0P7V9"/>
<dbReference type="SMART" id="SM00450">
    <property type="entry name" value="RHOD"/>
    <property type="match status" value="1"/>
</dbReference>
<organism evidence="3 4">
    <name type="scientific">Methylophilales bacterium HTCC2181</name>
    <dbReference type="NCBI Taxonomy" id="383631"/>
    <lineage>
        <taxon>Bacteria</taxon>
        <taxon>Pseudomonadati</taxon>
        <taxon>Pseudomonadota</taxon>
        <taxon>Betaproteobacteria</taxon>
        <taxon>Nitrosomonadales</taxon>
        <taxon>OM43 clade</taxon>
    </lineage>
</organism>
<dbReference type="PANTHER" id="PTHR44086:SF13">
    <property type="entry name" value="THIOSULFATE SULFURTRANSFERASE PSPE"/>
    <property type="match status" value="1"/>
</dbReference>
<keyword evidence="1" id="KW-1133">Transmembrane helix</keyword>
<accession>A0P7V9</accession>
<evidence type="ECO:0000259" key="2">
    <source>
        <dbReference type="PROSITE" id="PS50206"/>
    </source>
</evidence>
<dbReference type="Proteomes" id="UP000054262">
    <property type="component" value="Unassembled WGS sequence"/>
</dbReference>
<dbReference type="PROSITE" id="PS50206">
    <property type="entry name" value="RHODANESE_3"/>
    <property type="match status" value="1"/>
</dbReference>
<dbReference type="SUPFAM" id="SSF52821">
    <property type="entry name" value="Rhodanese/Cell cycle control phosphatase"/>
    <property type="match status" value="1"/>
</dbReference>
<dbReference type="CDD" id="cd00158">
    <property type="entry name" value="RHOD"/>
    <property type="match status" value="1"/>
</dbReference>
<feature type="transmembrane region" description="Helical" evidence="1">
    <location>
        <begin position="12"/>
        <end position="31"/>
    </location>
</feature>
<dbReference type="Gene3D" id="3.40.250.10">
    <property type="entry name" value="Rhodanese-like domain"/>
    <property type="match status" value="1"/>
</dbReference>
<keyword evidence="1" id="KW-0472">Membrane</keyword>
<comment type="caution">
    <text evidence="3">The sequence shown here is derived from an EMBL/GenBank/DDBJ whole genome shotgun (WGS) entry which is preliminary data.</text>
</comment>
<name>A0P7V9_9PROT</name>
<dbReference type="InterPro" id="IPR001763">
    <property type="entry name" value="Rhodanese-like_dom"/>
</dbReference>
<evidence type="ECO:0000313" key="4">
    <source>
        <dbReference type="Proteomes" id="UP000054262"/>
    </source>
</evidence>
<evidence type="ECO:0000313" key="3">
    <source>
        <dbReference type="EMBL" id="EAV47619.1"/>
    </source>
</evidence>
<proteinExistence type="predicted"/>
<dbReference type="EMBL" id="AAUX01000001">
    <property type="protein sequence ID" value="EAV47619.1"/>
    <property type="molecule type" value="Genomic_DNA"/>
</dbReference>
<dbReference type="GO" id="GO:0004792">
    <property type="term" value="F:thiosulfate-cyanide sulfurtransferase activity"/>
    <property type="evidence" value="ECO:0007669"/>
    <property type="project" value="TreeGrafter"/>
</dbReference>
<gene>
    <name evidence="3" type="ORF">MB2181_06060</name>
</gene>